<dbReference type="SUPFAM" id="SSF52540">
    <property type="entry name" value="P-loop containing nucleoside triphosphate hydrolases"/>
    <property type="match status" value="1"/>
</dbReference>
<feature type="region of interest" description="Disordered" evidence="1">
    <location>
        <begin position="624"/>
        <end position="644"/>
    </location>
</feature>
<organism evidence="3 4">
    <name type="scientific">Massilia timonae CCUG 45783</name>
    <dbReference type="NCBI Taxonomy" id="883126"/>
    <lineage>
        <taxon>Bacteria</taxon>
        <taxon>Pseudomonadati</taxon>
        <taxon>Pseudomonadota</taxon>
        <taxon>Betaproteobacteria</taxon>
        <taxon>Burkholderiales</taxon>
        <taxon>Oxalobacteraceae</taxon>
        <taxon>Telluria group</taxon>
        <taxon>Massilia</taxon>
    </lineage>
</organism>
<protein>
    <recommendedName>
        <fullName evidence="2">ATPase dynein-related AAA domain-containing protein</fullName>
    </recommendedName>
</protein>
<evidence type="ECO:0000259" key="2">
    <source>
        <dbReference type="Pfam" id="PF07728"/>
    </source>
</evidence>
<dbReference type="GO" id="GO:0016887">
    <property type="term" value="F:ATP hydrolysis activity"/>
    <property type="evidence" value="ECO:0007669"/>
    <property type="project" value="InterPro"/>
</dbReference>
<evidence type="ECO:0000313" key="4">
    <source>
        <dbReference type="Proteomes" id="UP000009874"/>
    </source>
</evidence>
<feature type="domain" description="ATPase dynein-related AAA" evidence="2">
    <location>
        <begin position="418"/>
        <end position="496"/>
    </location>
</feature>
<accession>K9DAZ5</accession>
<dbReference type="Gene3D" id="3.40.50.300">
    <property type="entry name" value="P-loop containing nucleotide triphosphate hydrolases"/>
    <property type="match status" value="1"/>
</dbReference>
<gene>
    <name evidence="3" type="ORF">HMPREF9710_03203</name>
</gene>
<dbReference type="InterPro" id="IPR027417">
    <property type="entry name" value="P-loop_NTPase"/>
</dbReference>
<keyword evidence="4" id="KW-1185">Reference proteome</keyword>
<dbReference type="EMBL" id="AGZI01000041">
    <property type="protein sequence ID" value="EKU81363.1"/>
    <property type="molecule type" value="Genomic_DNA"/>
</dbReference>
<sequence>MLNDYLNRDARLFLERMPEAQREWVGLVIAELRKRYPAADHWTTGGEGSKYTDIRIGGKPKKLTKGKPVFYIQLHRGRGPVSLFVNPSARRSDAEARLLFDQAPILQEVKEWLDGYELTDRGYTKLEGDGLRPADYPESAGEDEDASPDDEGDAPVSQDDEAPAQALNRILYGPPGTGKTYRTVSEALRIIEDTAEPDGDYAAQKKRFDALRREGRIAFVTFHQSFSYEDFIEGIRADTLKGQLCYSVRDGVFKQMAISAMYRTPVPLERQAEPDFDDVFEAFLEKVGSELPYRLQSASGGELLVQSINDADTLRVTHAGRTAVYGVTRNRLKALYEAYPTQAALALKSTVNAITEVIGGANSTVYWGALKRLLQFRDDSRQELTPAPEENLSPVELTEYEQIKRRVLGDDTLAPNGKRYVLIIDEINRGNMSRVFGELITLIEPAKRAGRFETAEVQLPYSGERFSVPSNLYLIGTMNTADRSLAVVDTALRRRFDFIEMMPDPDALKQDDVQGVKIKLMLRAINLRIEHLYDREHTIGHSFFMGLTARSTLGDLALIFKNNVLPLLEEYFFEDWEKIDKILGKSRIYESQSTTTLGFAPTGKTWRRRLERLDKAATYQAIYEQAAADPEPETAPAAADDADG</sequence>
<dbReference type="eggNOG" id="COG1401">
    <property type="taxonomic scope" value="Bacteria"/>
</dbReference>
<feature type="compositionally biased region" description="Low complexity" evidence="1">
    <location>
        <begin position="626"/>
        <end position="644"/>
    </location>
</feature>
<feature type="compositionally biased region" description="Acidic residues" evidence="1">
    <location>
        <begin position="140"/>
        <end position="159"/>
    </location>
</feature>
<name>K9DAZ5_9BURK</name>
<comment type="caution">
    <text evidence="3">The sequence shown here is derived from an EMBL/GenBank/DDBJ whole genome shotgun (WGS) entry which is preliminary data.</text>
</comment>
<dbReference type="PANTHER" id="PTHR37291:SF1">
    <property type="entry name" value="TYPE IV METHYL-DIRECTED RESTRICTION ENZYME ECOKMCRB SUBUNIT"/>
    <property type="match status" value="1"/>
</dbReference>
<dbReference type="InterPro" id="IPR052934">
    <property type="entry name" value="Methyl-DNA_Rec/Restrict_Enz"/>
</dbReference>
<evidence type="ECO:0000313" key="3">
    <source>
        <dbReference type="EMBL" id="EKU81363.1"/>
    </source>
</evidence>
<reference evidence="3 4" key="1">
    <citation type="submission" date="2012-09" db="EMBL/GenBank/DDBJ databases">
        <title>The Genome Sequence of Massilia timonae CCUG 45783.</title>
        <authorList>
            <consortium name="The Broad Institute Genome Sequencing Platform"/>
            <person name="Earl A."/>
            <person name="Ward D."/>
            <person name="Feldgarden M."/>
            <person name="Gevers D."/>
            <person name="Huys G."/>
            <person name="Walker B."/>
            <person name="Young S.K."/>
            <person name="Zeng Q."/>
            <person name="Gargeya S."/>
            <person name="Fitzgerald M."/>
            <person name="Haas B."/>
            <person name="Abouelleil A."/>
            <person name="Alvarado L."/>
            <person name="Arachchi H.M."/>
            <person name="Berlin A.M."/>
            <person name="Chapman S.B."/>
            <person name="Goldberg J."/>
            <person name="Griggs A."/>
            <person name="Gujja S."/>
            <person name="Hansen M."/>
            <person name="Howarth C."/>
            <person name="Imamovic A."/>
            <person name="Larimer J."/>
            <person name="McCowen C."/>
            <person name="Montmayeur A."/>
            <person name="Murphy C."/>
            <person name="Neiman D."/>
            <person name="Pearson M."/>
            <person name="Priest M."/>
            <person name="Roberts A."/>
            <person name="Saif S."/>
            <person name="Shea T."/>
            <person name="Sisk P."/>
            <person name="Sykes S."/>
            <person name="Wortman J."/>
            <person name="Nusbaum C."/>
            <person name="Birren B."/>
        </authorList>
    </citation>
    <scope>NUCLEOTIDE SEQUENCE [LARGE SCALE GENOMIC DNA]</scope>
    <source>
        <strain evidence="3 4">CCUG 45783</strain>
    </source>
</reference>
<dbReference type="Proteomes" id="UP000009874">
    <property type="component" value="Unassembled WGS sequence"/>
</dbReference>
<dbReference type="HOGENOM" id="CLU_008747_2_2_4"/>
<proteinExistence type="predicted"/>
<dbReference type="InterPro" id="IPR011704">
    <property type="entry name" value="ATPase_dyneun-rel_AAA"/>
</dbReference>
<dbReference type="PANTHER" id="PTHR37291">
    <property type="entry name" value="5-METHYLCYTOSINE-SPECIFIC RESTRICTION ENZYME B"/>
    <property type="match status" value="1"/>
</dbReference>
<dbReference type="Pfam" id="PF07728">
    <property type="entry name" value="AAA_5"/>
    <property type="match status" value="1"/>
</dbReference>
<evidence type="ECO:0000256" key="1">
    <source>
        <dbReference type="SAM" id="MobiDB-lite"/>
    </source>
</evidence>
<feature type="region of interest" description="Disordered" evidence="1">
    <location>
        <begin position="127"/>
        <end position="159"/>
    </location>
</feature>
<dbReference type="AlphaFoldDB" id="K9DAZ5"/>
<dbReference type="GO" id="GO:0005524">
    <property type="term" value="F:ATP binding"/>
    <property type="evidence" value="ECO:0007669"/>
    <property type="project" value="InterPro"/>
</dbReference>
<dbReference type="RefSeq" id="WP_005668061.1">
    <property type="nucleotide sequence ID" value="NZ_JH992924.1"/>
</dbReference>
<dbReference type="PATRIC" id="fig|883126.3.peg.3226"/>